<reference evidence="1 2" key="1">
    <citation type="journal article" date="2016" name="Sci. Rep.">
        <title>Peltaster fructicola genome reveals evolution from an invasive phytopathogen to an ectophytic parasite.</title>
        <authorList>
            <person name="Xu C."/>
            <person name="Chen H."/>
            <person name="Gleason M.L."/>
            <person name="Xu J.R."/>
            <person name="Liu H."/>
            <person name="Zhang R."/>
            <person name="Sun G."/>
        </authorList>
    </citation>
    <scope>NUCLEOTIDE SEQUENCE [LARGE SCALE GENOMIC DNA]</scope>
    <source>
        <strain evidence="1 2">LNHT1506</strain>
    </source>
</reference>
<dbReference type="AlphaFoldDB" id="A0A6H0Y294"/>
<name>A0A6H0Y294_9PEZI</name>
<evidence type="ECO:0000313" key="2">
    <source>
        <dbReference type="Proteomes" id="UP000503462"/>
    </source>
</evidence>
<accession>A0A6H0Y294</accession>
<evidence type="ECO:0000313" key="1">
    <source>
        <dbReference type="EMBL" id="QIX00968.1"/>
    </source>
</evidence>
<dbReference type="OrthoDB" id="5346247at2759"/>
<dbReference type="Proteomes" id="UP000503462">
    <property type="component" value="Chromosome 4"/>
</dbReference>
<protein>
    <submittedName>
        <fullName evidence="1">Uncharacterized protein</fullName>
    </submittedName>
</protein>
<gene>
    <name evidence="1" type="ORF">AMS68_006485</name>
</gene>
<keyword evidence="2" id="KW-1185">Reference proteome</keyword>
<organism evidence="1 2">
    <name type="scientific">Peltaster fructicola</name>
    <dbReference type="NCBI Taxonomy" id="286661"/>
    <lineage>
        <taxon>Eukaryota</taxon>
        <taxon>Fungi</taxon>
        <taxon>Dikarya</taxon>
        <taxon>Ascomycota</taxon>
        <taxon>Pezizomycotina</taxon>
        <taxon>Dothideomycetes</taxon>
        <taxon>Dothideomycetes incertae sedis</taxon>
        <taxon>Peltaster</taxon>
    </lineage>
</organism>
<sequence length="476" mass="53529">MADISSVWTRKQFGTFITQRLRDDRHLVDILWRSLCYQALYPFPQKSHAIDSDGFLQAVTRLTHRKAHQSLYSLQHRREWTWKRFASMSLPTTSTIVEGDWTPPNTLDNIAQVVRSQLPVPSQPYKIRVPPVAQIRPRVQAIFGNFPAVSTAAFEISYEEMLALLTAIMRLAKSDSQVQPFFTTEDDWTTAMAVARAVLDAGQIEERDIVSWSRYLNFSETYHSDHRYERKWAFDHEITNLWNAIFDVSATSEDQSSQHPSAVVLQGLRCLDPLSLGEHDPEQRQKSILVFSSEVTSSSRQEISQAFAGEFYCKLAVIHGSSKAQDDTESDREPAILAILTAAPARNDDGYVDGFLVGEEHLILELAPVARALWFSQSETHYDDLVHITDDGLSFGTALTGLTIDLHTGTAVLTSDKHSQSYVQVAVGPAEAPLKPLEDPLPFRTEIQVGRIETYDLPGYTSEDGLSIERSRNADS</sequence>
<proteinExistence type="predicted"/>
<dbReference type="EMBL" id="CP051142">
    <property type="protein sequence ID" value="QIX00968.1"/>
    <property type="molecule type" value="Genomic_DNA"/>
</dbReference>